<dbReference type="PROSITE" id="PS00491">
    <property type="entry name" value="PROLINE_PEPTIDASE"/>
    <property type="match status" value="1"/>
</dbReference>
<dbReference type="PANTHER" id="PTHR46112:SF8">
    <property type="entry name" value="CYTOPLASMIC PEPTIDASE PEPQ-RELATED"/>
    <property type="match status" value="1"/>
</dbReference>
<dbReference type="AlphaFoldDB" id="A0A832EJD4"/>
<dbReference type="GO" id="GO:0008237">
    <property type="term" value="F:metallopeptidase activity"/>
    <property type="evidence" value="ECO:0007669"/>
    <property type="project" value="UniProtKB-KW"/>
</dbReference>
<feature type="domain" description="Creatinase N-terminal" evidence="7">
    <location>
        <begin position="23"/>
        <end position="159"/>
    </location>
</feature>
<feature type="domain" description="Peptidase M24" evidence="6">
    <location>
        <begin position="166"/>
        <end position="369"/>
    </location>
</feature>
<dbReference type="PANTHER" id="PTHR46112">
    <property type="entry name" value="AMINOPEPTIDASE"/>
    <property type="match status" value="1"/>
</dbReference>
<dbReference type="SUPFAM" id="SSF53092">
    <property type="entry name" value="Creatinase/prolidase N-terminal domain"/>
    <property type="match status" value="1"/>
</dbReference>
<keyword evidence="3" id="KW-0378">Hydrolase</keyword>
<sequence length="383" mass="42462">MEAEGSVKTPQGDTMVQDPFAARRHALREKMESLALDAVLVTVPENRYYLSGFEAEDMNLTESSGQLLIGMDRQALLTDFRYEEQAAREASGYELVVYREGWTQVLPDVLRSFGVRRLGVEAHHLTVERFRQVEQALHEVQSKAELWGEEPLVEAFRMVKDPSELERMRQALELAESVFDTIWRGLRPGLSEKEIAWAIEKGIRESGAEAVSFPPIVASGPNGALPHAVPTARVIGEEDAVILDLGARWHHYCSDMTRTWLGPRVPAKLREIYHIVREAQLAAMDAIRPGVDSHEVDGIARGIIDKAGYGAAFGHGLGHGIGLAVHEKPGYGKKTSVVLQENMVLTVEPGIYVSGLGGVRLENMVRVTAEGCECLSRNQWFVE</sequence>
<evidence type="ECO:0000256" key="2">
    <source>
        <dbReference type="ARBA" id="ARBA00022723"/>
    </source>
</evidence>
<dbReference type="InterPro" id="IPR001131">
    <property type="entry name" value="Peptidase_M24B_aminopep-P_CS"/>
</dbReference>
<evidence type="ECO:0000256" key="4">
    <source>
        <dbReference type="ARBA" id="ARBA00023049"/>
    </source>
</evidence>
<comment type="similarity">
    <text evidence="5">Belongs to the peptidase M24B family.</text>
</comment>
<dbReference type="Gene3D" id="3.40.350.10">
    <property type="entry name" value="Creatinase/prolidase N-terminal domain"/>
    <property type="match status" value="1"/>
</dbReference>
<keyword evidence="1" id="KW-0645">Protease</keyword>
<dbReference type="GO" id="GO:0006508">
    <property type="term" value="P:proteolysis"/>
    <property type="evidence" value="ECO:0007669"/>
    <property type="project" value="UniProtKB-KW"/>
</dbReference>
<dbReference type="Gene3D" id="3.90.230.10">
    <property type="entry name" value="Creatinase/methionine aminopeptidase superfamily"/>
    <property type="match status" value="1"/>
</dbReference>
<evidence type="ECO:0000313" key="8">
    <source>
        <dbReference type="EMBL" id="HFK97240.1"/>
    </source>
</evidence>
<dbReference type="GO" id="GO:0004177">
    <property type="term" value="F:aminopeptidase activity"/>
    <property type="evidence" value="ECO:0007669"/>
    <property type="project" value="UniProtKB-KW"/>
</dbReference>
<reference evidence="8" key="1">
    <citation type="journal article" date="2020" name="mSystems">
        <title>Genome- and Community-Level Interaction Insights into Carbon Utilization and Element Cycling Functions of Hydrothermarchaeota in Hydrothermal Sediment.</title>
        <authorList>
            <person name="Zhou Z."/>
            <person name="Liu Y."/>
            <person name="Xu W."/>
            <person name="Pan J."/>
            <person name="Luo Z.H."/>
            <person name="Li M."/>
        </authorList>
    </citation>
    <scope>NUCLEOTIDE SEQUENCE [LARGE SCALE GENOMIC DNA]</scope>
    <source>
        <strain evidence="8">SpSt-456</strain>
    </source>
</reference>
<proteinExistence type="inferred from homology"/>
<dbReference type="InterPro" id="IPR036005">
    <property type="entry name" value="Creatinase/aminopeptidase-like"/>
</dbReference>
<evidence type="ECO:0000256" key="3">
    <source>
        <dbReference type="ARBA" id="ARBA00022801"/>
    </source>
</evidence>
<protein>
    <submittedName>
        <fullName evidence="8">Aminopeptidase P family protein</fullName>
    </submittedName>
</protein>
<keyword evidence="2 5" id="KW-0479">Metal-binding</keyword>
<dbReference type="EMBL" id="DSTK01000023">
    <property type="protein sequence ID" value="HFK97240.1"/>
    <property type="molecule type" value="Genomic_DNA"/>
</dbReference>
<gene>
    <name evidence="8" type="ORF">ENS06_07940</name>
</gene>
<evidence type="ECO:0000256" key="5">
    <source>
        <dbReference type="RuleBase" id="RU000590"/>
    </source>
</evidence>
<evidence type="ECO:0000259" key="6">
    <source>
        <dbReference type="Pfam" id="PF00557"/>
    </source>
</evidence>
<dbReference type="InterPro" id="IPR050659">
    <property type="entry name" value="Peptidase_M24B"/>
</dbReference>
<accession>A0A832EJD4</accession>
<keyword evidence="8" id="KW-0031">Aminopeptidase</keyword>
<dbReference type="InterPro" id="IPR000587">
    <property type="entry name" value="Creatinase_N"/>
</dbReference>
<comment type="caution">
    <text evidence="8">The sequence shown here is derived from an EMBL/GenBank/DDBJ whole genome shotgun (WGS) entry which is preliminary data.</text>
</comment>
<name>A0A832EJD4_9BACT</name>
<evidence type="ECO:0000256" key="1">
    <source>
        <dbReference type="ARBA" id="ARBA00022670"/>
    </source>
</evidence>
<dbReference type="SUPFAM" id="SSF55920">
    <property type="entry name" value="Creatinase/aminopeptidase"/>
    <property type="match status" value="1"/>
</dbReference>
<evidence type="ECO:0000259" key="7">
    <source>
        <dbReference type="Pfam" id="PF01321"/>
    </source>
</evidence>
<dbReference type="InterPro" id="IPR029149">
    <property type="entry name" value="Creatin/AminoP/Spt16_N"/>
</dbReference>
<dbReference type="InterPro" id="IPR000994">
    <property type="entry name" value="Pept_M24"/>
</dbReference>
<organism evidence="8">
    <name type="scientific">Desulfacinum infernum</name>
    <dbReference type="NCBI Taxonomy" id="35837"/>
    <lineage>
        <taxon>Bacteria</taxon>
        <taxon>Pseudomonadati</taxon>
        <taxon>Thermodesulfobacteriota</taxon>
        <taxon>Syntrophobacteria</taxon>
        <taxon>Syntrophobacterales</taxon>
        <taxon>Syntrophobacteraceae</taxon>
        <taxon>Desulfacinum</taxon>
    </lineage>
</organism>
<dbReference type="Pfam" id="PF01321">
    <property type="entry name" value="Creatinase_N"/>
    <property type="match status" value="1"/>
</dbReference>
<keyword evidence="4" id="KW-0482">Metalloprotease</keyword>
<dbReference type="Pfam" id="PF00557">
    <property type="entry name" value="Peptidase_M24"/>
    <property type="match status" value="1"/>
</dbReference>
<dbReference type="GO" id="GO:0046872">
    <property type="term" value="F:metal ion binding"/>
    <property type="evidence" value="ECO:0007669"/>
    <property type="project" value="UniProtKB-KW"/>
</dbReference>